<dbReference type="GO" id="GO:0016020">
    <property type="term" value="C:membrane"/>
    <property type="evidence" value="ECO:0007669"/>
    <property type="project" value="UniProtKB-SubCell"/>
</dbReference>
<name>A0A439CT48_9PEZI</name>
<evidence type="ECO:0008006" key="8">
    <source>
        <dbReference type="Google" id="ProtNLM"/>
    </source>
</evidence>
<protein>
    <recommendedName>
        <fullName evidence="8">Major facilitator superfamily (MFS) profile domain-containing protein</fullName>
    </recommendedName>
</protein>
<dbReference type="InterPro" id="IPR050360">
    <property type="entry name" value="MFS_Sugar_Transporters"/>
</dbReference>
<evidence type="ECO:0000256" key="1">
    <source>
        <dbReference type="ARBA" id="ARBA00004141"/>
    </source>
</evidence>
<evidence type="ECO:0000256" key="5">
    <source>
        <dbReference type="SAM" id="Phobius"/>
    </source>
</evidence>
<keyword evidence="3 5" id="KW-1133">Transmembrane helix</keyword>
<evidence type="ECO:0000256" key="2">
    <source>
        <dbReference type="ARBA" id="ARBA00022692"/>
    </source>
</evidence>
<evidence type="ECO:0000256" key="4">
    <source>
        <dbReference type="ARBA" id="ARBA00023136"/>
    </source>
</evidence>
<evidence type="ECO:0000313" key="6">
    <source>
        <dbReference type="EMBL" id="RWA05335.1"/>
    </source>
</evidence>
<gene>
    <name evidence="6" type="ORF">EKO27_g9770</name>
</gene>
<dbReference type="InterPro" id="IPR036259">
    <property type="entry name" value="MFS_trans_sf"/>
</dbReference>
<dbReference type="PANTHER" id="PTHR48022:SF26">
    <property type="entry name" value="MAJOR FACILITATOR SUPERFAMILY (MFS) PROFILE DOMAIN-CONTAINING PROTEIN-RELATED"/>
    <property type="match status" value="1"/>
</dbReference>
<evidence type="ECO:0000256" key="3">
    <source>
        <dbReference type="ARBA" id="ARBA00022989"/>
    </source>
</evidence>
<comment type="caution">
    <text evidence="6">The sequence shown here is derived from an EMBL/GenBank/DDBJ whole genome shotgun (WGS) entry which is preliminary data.</text>
</comment>
<accession>A0A439CT48</accession>
<sequence>MRTKGAALATCTNLLTNFVIVEITPIGIRNIGWRFWIVWTIFNAAFLPVIYFFYPETANRTLEDLDEYFRSNPSAVVVRDRDAVSAKRPQKYTTREEEGFRQNRLQCASSTFDASENKE</sequence>
<dbReference type="EMBL" id="RYZI01000452">
    <property type="protein sequence ID" value="RWA05335.1"/>
    <property type="molecule type" value="Genomic_DNA"/>
</dbReference>
<dbReference type="GO" id="GO:0005351">
    <property type="term" value="F:carbohydrate:proton symporter activity"/>
    <property type="evidence" value="ECO:0007669"/>
    <property type="project" value="TreeGrafter"/>
</dbReference>
<dbReference type="SUPFAM" id="SSF103473">
    <property type="entry name" value="MFS general substrate transporter"/>
    <property type="match status" value="1"/>
</dbReference>
<dbReference type="PANTHER" id="PTHR48022">
    <property type="entry name" value="PLASTIDIC GLUCOSE TRANSPORTER 4"/>
    <property type="match status" value="1"/>
</dbReference>
<dbReference type="AlphaFoldDB" id="A0A439CT48"/>
<organism evidence="6 7">
    <name type="scientific">Xylaria grammica</name>
    <dbReference type="NCBI Taxonomy" id="363999"/>
    <lineage>
        <taxon>Eukaryota</taxon>
        <taxon>Fungi</taxon>
        <taxon>Dikarya</taxon>
        <taxon>Ascomycota</taxon>
        <taxon>Pezizomycotina</taxon>
        <taxon>Sordariomycetes</taxon>
        <taxon>Xylariomycetidae</taxon>
        <taxon>Xylariales</taxon>
        <taxon>Xylariaceae</taxon>
        <taxon>Xylaria</taxon>
    </lineage>
</organism>
<reference evidence="6 7" key="1">
    <citation type="submission" date="2018-12" db="EMBL/GenBank/DDBJ databases">
        <title>Draft genome sequence of Xylaria grammica IHI A82.</title>
        <authorList>
            <person name="Buettner E."/>
            <person name="Kellner H."/>
        </authorList>
    </citation>
    <scope>NUCLEOTIDE SEQUENCE [LARGE SCALE GENOMIC DNA]</scope>
    <source>
        <strain evidence="6 7">IHI A82</strain>
    </source>
</reference>
<proteinExistence type="predicted"/>
<dbReference type="Gene3D" id="1.20.1250.20">
    <property type="entry name" value="MFS general substrate transporter like domains"/>
    <property type="match status" value="1"/>
</dbReference>
<keyword evidence="7" id="KW-1185">Reference proteome</keyword>
<dbReference type="InterPro" id="IPR005828">
    <property type="entry name" value="MFS_sugar_transport-like"/>
</dbReference>
<feature type="transmembrane region" description="Helical" evidence="5">
    <location>
        <begin position="31"/>
        <end position="54"/>
    </location>
</feature>
<keyword evidence="4 5" id="KW-0472">Membrane</keyword>
<evidence type="ECO:0000313" key="7">
    <source>
        <dbReference type="Proteomes" id="UP000286045"/>
    </source>
</evidence>
<dbReference type="Pfam" id="PF00083">
    <property type="entry name" value="Sugar_tr"/>
    <property type="match status" value="1"/>
</dbReference>
<dbReference type="Proteomes" id="UP000286045">
    <property type="component" value="Unassembled WGS sequence"/>
</dbReference>
<keyword evidence="2 5" id="KW-0812">Transmembrane</keyword>
<comment type="subcellular location">
    <subcellularLocation>
        <location evidence="1">Membrane</location>
        <topology evidence="1">Multi-pass membrane protein</topology>
    </subcellularLocation>
</comment>